<gene>
    <name evidence="4" type="ORF">ACFP3V_25400</name>
</gene>
<dbReference type="RefSeq" id="WP_380587895.1">
    <property type="nucleotide sequence ID" value="NZ_JBHSQJ010000122.1"/>
</dbReference>
<dbReference type="InterPro" id="IPR006584">
    <property type="entry name" value="Cellulose-bd_IV"/>
</dbReference>
<keyword evidence="1" id="KW-0732">Signal</keyword>
<dbReference type="Pfam" id="PF22816">
    <property type="entry name" value="CatAgl_D2"/>
    <property type="match status" value="1"/>
</dbReference>
<name>A0ABW1G9M0_9ACTN</name>
<feature type="domain" description="CBM6" evidence="3">
    <location>
        <begin position="198"/>
        <end position="320"/>
    </location>
</feature>
<feature type="region of interest" description="Disordered" evidence="2">
    <location>
        <begin position="167"/>
        <end position="198"/>
    </location>
</feature>
<dbReference type="InterPro" id="IPR055149">
    <property type="entry name" value="Agl_cat_D2"/>
</dbReference>
<dbReference type="PANTHER" id="PTHR43863">
    <property type="entry name" value="HYDROLASE, PUTATIVE (AFU_ORTHOLOGUE AFUA_1G03140)-RELATED"/>
    <property type="match status" value="1"/>
</dbReference>
<dbReference type="InterPro" id="IPR008979">
    <property type="entry name" value="Galactose-bd-like_sf"/>
</dbReference>
<dbReference type="PANTHER" id="PTHR43863:SF2">
    <property type="entry name" value="MALTASE-GLUCOAMYLASE"/>
    <property type="match status" value="1"/>
</dbReference>
<proteinExistence type="predicted"/>
<dbReference type="SUPFAM" id="SSF49785">
    <property type="entry name" value="Galactose-binding domain-like"/>
    <property type="match status" value="2"/>
</dbReference>
<dbReference type="Pfam" id="PF22815">
    <property type="entry name" value="CatAgl_D1"/>
    <property type="match status" value="1"/>
</dbReference>
<evidence type="ECO:0000256" key="1">
    <source>
        <dbReference type="ARBA" id="ARBA00022729"/>
    </source>
</evidence>
<evidence type="ECO:0000259" key="3">
    <source>
        <dbReference type="PROSITE" id="PS51175"/>
    </source>
</evidence>
<feature type="domain" description="CBM6" evidence="3">
    <location>
        <begin position="44"/>
        <end position="172"/>
    </location>
</feature>
<accession>A0ABW1G9M0</accession>
<dbReference type="Gene3D" id="2.160.20.10">
    <property type="entry name" value="Single-stranded right-handed beta-helix, Pectin lyase-like"/>
    <property type="match status" value="1"/>
</dbReference>
<reference evidence="5" key="1">
    <citation type="journal article" date="2019" name="Int. J. Syst. Evol. Microbiol.">
        <title>The Global Catalogue of Microorganisms (GCM) 10K type strain sequencing project: providing services to taxonomists for standard genome sequencing and annotation.</title>
        <authorList>
            <consortium name="The Broad Institute Genomics Platform"/>
            <consortium name="The Broad Institute Genome Sequencing Center for Infectious Disease"/>
            <person name="Wu L."/>
            <person name="Ma J."/>
        </authorList>
    </citation>
    <scope>NUCLEOTIDE SEQUENCE [LARGE SCALE GENOMIC DNA]</scope>
    <source>
        <strain evidence="5">JCM 4816</strain>
    </source>
</reference>
<dbReference type="InterPro" id="IPR033801">
    <property type="entry name" value="CBM6-CBM35-CBM36-like_1"/>
</dbReference>
<keyword evidence="5" id="KW-1185">Reference proteome</keyword>
<dbReference type="InterPro" id="IPR012334">
    <property type="entry name" value="Pectin_lyas_fold"/>
</dbReference>
<dbReference type="SMART" id="SM00606">
    <property type="entry name" value="CBD_IV"/>
    <property type="match status" value="1"/>
</dbReference>
<dbReference type="Gene3D" id="2.60.120.260">
    <property type="entry name" value="Galactose-binding domain-like"/>
    <property type="match status" value="2"/>
</dbReference>
<dbReference type="InterPro" id="IPR006626">
    <property type="entry name" value="PbH1"/>
</dbReference>
<protein>
    <submittedName>
        <fullName evidence="4">Carbohydrate-binding protein</fullName>
    </submittedName>
</protein>
<evidence type="ECO:0000313" key="5">
    <source>
        <dbReference type="Proteomes" id="UP001596174"/>
    </source>
</evidence>
<dbReference type="EMBL" id="JBHSQJ010000122">
    <property type="protein sequence ID" value="MFC5910541.1"/>
    <property type="molecule type" value="Genomic_DNA"/>
</dbReference>
<organism evidence="4 5">
    <name type="scientific">Streptacidiphilus monticola</name>
    <dbReference type="NCBI Taxonomy" id="2161674"/>
    <lineage>
        <taxon>Bacteria</taxon>
        <taxon>Bacillati</taxon>
        <taxon>Actinomycetota</taxon>
        <taxon>Actinomycetes</taxon>
        <taxon>Kitasatosporales</taxon>
        <taxon>Streptomycetaceae</taxon>
        <taxon>Streptacidiphilus</taxon>
    </lineage>
</organism>
<dbReference type="PROSITE" id="PS51175">
    <property type="entry name" value="CBM6"/>
    <property type="match status" value="2"/>
</dbReference>
<dbReference type="CDD" id="cd04083">
    <property type="entry name" value="CBM35_Lmo2446-like"/>
    <property type="match status" value="2"/>
</dbReference>
<dbReference type="Proteomes" id="UP001596174">
    <property type="component" value="Unassembled WGS sequence"/>
</dbReference>
<evidence type="ECO:0000313" key="4">
    <source>
        <dbReference type="EMBL" id="MFC5910541.1"/>
    </source>
</evidence>
<comment type="caution">
    <text evidence="4">The sequence shown here is derived from an EMBL/GenBank/DDBJ whole genome shotgun (WGS) entry which is preliminary data.</text>
</comment>
<evidence type="ECO:0000256" key="2">
    <source>
        <dbReference type="SAM" id="MobiDB-lite"/>
    </source>
</evidence>
<dbReference type="InterPro" id="IPR011050">
    <property type="entry name" value="Pectin_lyase_fold/virulence"/>
</dbReference>
<dbReference type="SMART" id="SM00710">
    <property type="entry name" value="PbH1"/>
    <property type="match status" value="6"/>
</dbReference>
<dbReference type="InterPro" id="IPR051816">
    <property type="entry name" value="Glycosyl_Hydrolase_31"/>
</dbReference>
<dbReference type="Pfam" id="PF03422">
    <property type="entry name" value="CBM_6"/>
    <property type="match status" value="2"/>
</dbReference>
<dbReference type="CDD" id="cd14490">
    <property type="entry name" value="CBM6-CBM35-CBM36_like_1"/>
    <property type="match status" value="1"/>
</dbReference>
<dbReference type="SUPFAM" id="SSF51126">
    <property type="entry name" value="Pectin lyase-like"/>
    <property type="match status" value="1"/>
</dbReference>
<dbReference type="InterPro" id="IPR005084">
    <property type="entry name" value="CBM6"/>
</dbReference>
<sequence>MPPLSPAMPRRRVRAAGLGVPAALGLLLALITWSAPRASATATTRYEAESASLSGGAVVASDHSGYTGSGFVAGYTDADKGSAATTFSVQAPAAGAYSVALRYANGTGATMTLSLYVGGSKVKQVSLPATADWNTWATETETVTLAAGANSLAYRFDSTDTGNVNLDSITLDTTGGAGGSPSPSPSASSSSTPPPSGQLYEAETAFTTGGPALATSLAGYTGSGYLTGFSSGARATVTVAAPTTGSYPLTLRYANATGATRTLSLYLDGIRNQQLSLPTGSGWLTVTQNVPLRSGINLIGLQADSADNGSGVALDDLTVTGGSALAATGATLPYTEYPAASAQTNGTVLAPSRSYPSLQAEATARQPVQLTATGQYLQITLTKPANALTVRYSIPGNPDGSTATAPLALYANGTKLQDLTLTSQYSWLYGGGYYDTRNPSSGPAHHFYDEVHALIGDWPAGTVLKLQKDAADTAASYTLDVLDTEQVDPAPTMPAGFVSVTNYGVTPDSSADATNTVNTALAALSGTGTGLWFPPGTYLISGRINLGSVAVRGAGPWRTVLKSTAENGSGGLYSTGGVVQIADLSILGDQTSRNNDSGAAGIEGSFAAGSLISDVWIEHTKVGIWAVPGTGLHISGVRVRDVFADGIHVHGGSTGVRVDQCEVRNTGDDEIALDSEGGTVTGSDVAYNTVSSPIQANGIGVYSGADNTVRSNRVSDTVAFGSGITVSNAYGPGFSGPTTVSGNLLTRAGSWNSNWGSALGALWVYAVNYDLTQPVHLDGNTANDSSYQGLLLSYGKQISNLELSGDTFAGAGTWGIDIENVTGSMTATAVTVSGAASGGLNNPGNYTINRGAGDLGF</sequence>